<gene>
    <name evidence="9" type="primary">mreC</name>
    <name evidence="9" type="ORF">COT27_02500</name>
</gene>
<keyword evidence="6" id="KW-0175">Coiled coil</keyword>
<keyword evidence="3 5" id="KW-0133">Cell shape</keyword>
<dbReference type="InterPro" id="IPR042175">
    <property type="entry name" value="Cell/Rod_MreC_2"/>
</dbReference>
<evidence type="ECO:0000313" key="9">
    <source>
        <dbReference type="EMBL" id="PIU10555.1"/>
    </source>
</evidence>
<dbReference type="Gene3D" id="2.40.10.350">
    <property type="entry name" value="Rod shape-determining protein MreC, domain 2"/>
    <property type="match status" value="1"/>
</dbReference>
<dbReference type="InterPro" id="IPR042177">
    <property type="entry name" value="Cell/Rod_1"/>
</dbReference>
<keyword evidence="7" id="KW-1133">Transmembrane helix</keyword>
<dbReference type="GO" id="GO:0008360">
    <property type="term" value="P:regulation of cell shape"/>
    <property type="evidence" value="ECO:0007669"/>
    <property type="project" value="UniProtKB-KW"/>
</dbReference>
<feature type="coiled-coil region" evidence="6">
    <location>
        <begin position="88"/>
        <end position="132"/>
    </location>
</feature>
<dbReference type="EMBL" id="PEXX01000043">
    <property type="protein sequence ID" value="PIU10555.1"/>
    <property type="molecule type" value="Genomic_DNA"/>
</dbReference>
<name>A0A2M6XSD8_9BACT</name>
<dbReference type="GO" id="GO:0005886">
    <property type="term" value="C:plasma membrane"/>
    <property type="evidence" value="ECO:0007669"/>
    <property type="project" value="TreeGrafter"/>
</dbReference>
<keyword evidence="7" id="KW-0812">Transmembrane</keyword>
<dbReference type="Gene3D" id="2.40.10.340">
    <property type="entry name" value="Rod shape-determining protein MreC, domain 1"/>
    <property type="match status" value="1"/>
</dbReference>
<proteinExistence type="inferred from homology"/>
<evidence type="ECO:0000256" key="5">
    <source>
        <dbReference type="PIRNR" id="PIRNR038471"/>
    </source>
</evidence>
<dbReference type="NCBIfam" id="TIGR00219">
    <property type="entry name" value="mreC"/>
    <property type="match status" value="1"/>
</dbReference>
<evidence type="ECO:0000259" key="8">
    <source>
        <dbReference type="Pfam" id="PF04085"/>
    </source>
</evidence>
<dbReference type="AlphaFoldDB" id="A0A2M6XSD8"/>
<dbReference type="PANTHER" id="PTHR34138:SF1">
    <property type="entry name" value="CELL SHAPE-DETERMINING PROTEIN MREC"/>
    <property type="match status" value="1"/>
</dbReference>
<dbReference type="PIRSF" id="PIRSF038471">
    <property type="entry name" value="MreC"/>
    <property type="match status" value="1"/>
</dbReference>
<dbReference type="PANTHER" id="PTHR34138">
    <property type="entry name" value="CELL SHAPE-DETERMINING PROTEIN MREC"/>
    <property type="match status" value="1"/>
</dbReference>
<comment type="similarity">
    <text evidence="1 5">Belongs to the MreC family.</text>
</comment>
<evidence type="ECO:0000256" key="2">
    <source>
        <dbReference type="ARBA" id="ARBA00013855"/>
    </source>
</evidence>
<evidence type="ECO:0000313" key="10">
    <source>
        <dbReference type="Proteomes" id="UP000230586"/>
    </source>
</evidence>
<dbReference type="InterPro" id="IPR007221">
    <property type="entry name" value="MreC"/>
</dbReference>
<evidence type="ECO:0000256" key="4">
    <source>
        <dbReference type="ARBA" id="ARBA00032089"/>
    </source>
</evidence>
<accession>A0A2M6XSD8</accession>
<feature type="transmembrane region" description="Helical" evidence="7">
    <location>
        <begin position="30"/>
        <end position="50"/>
    </location>
</feature>
<comment type="caution">
    <text evidence="9">The sequence shown here is derived from an EMBL/GenBank/DDBJ whole genome shotgun (WGS) entry which is preliminary data.</text>
</comment>
<dbReference type="Proteomes" id="UP000230586">
    <property type="component" value="Unassembled WGS sequence"/>
</dbReference>
<organism evidence="9 10">
    <name type="scientific">Candidatus Kuenenbacteria bacterium CG08_land_8_20_14_0_20_37_23</name>
    <dbReference type="NCBI Taxonomy" id="1974617"/>
    <lineage>
        <taxon>Bacteria</taxon>
        <taxon>Candidatus Kueneniibacteriota</taxon>
    </lineage>
</organism>
<evidence type="ECO:0000256" key="1">
    <source>
        <dbReference type="ARBA" id="ARBA00009369"/>
    </source>
</evidence>
<reference evidence="10" key="1">
    <citation type="submission" date="2017-09" db="EMBL/GenBank/DDBJ databases">
        <title>Depth-based differentiation of microbial function through sediment-hosted aquifers and enrichment of novel symbionts in the deep terrestrial subsurface.</title>
        <authorList>
            <person name="Probst A.J."/>
            <person name="Ladd B."/>
            <person name="Jarett J.K."/>
            <person name="Geller-Mcgrath D.E."/>
            <person name="Sieber C.M.K."/>
            <person name="Emerson J.B."/>
            <person name="Anantharaman K."/>
            <person name="Thomas B.C."/>
            <person name="Malmstrom R."/>
            <person name="Stieglmeier M."/>
            <person name="Klingl A."/>
            <person name="Woyke T."/>
            <person name="Ryan C.M."/>
            <person name="Banfield J.F."/>
        </authorList>
    </citation>
    <scope>NUCLEOTIDE SEQUENCE [LARGE SCALE GENOMIC DNA]</scope>
</reference>
<protein>
    <recommendedName>
        <fullName evidence="2 5">Cell shape-determining protein MreC</fullName>
    </recommendedName>
    <alternativeName>
        <fullName evidence="4 5">Cell shape protein MreC</fullName>
    </alternativeName>
</protein>
<comment type="function">
    <text evidence="5">Involved in formation and maintenance of cell shape.</text>
</comment>
<dbReference type="InterPro" id="IPR055342">
    <property type="entry name" value="MreC_beta-barrel_core"/>
</dbReference>
<evidence type="ECO:0000256" key="3">
    <source>
        <dbReference type="ARBA" id="ARBA00022960"/>
    </source>
</evidence>
<dbReference type="Pfam" id="PF04085">
    <property type="entry name" value="MreC"/>
    <property type="match status" value="1"/>
</dbReference>
<sequence length="294" mass="33138">MCSYLQPDRLLFDVKNTFLTNNNLMRKISITNWSIAVVMIVLLFLIAHYFGFSGLTEKYVVDLFSPVERFLIFASGSLSDWFGFYLVKDDLQTANDELNKKVIGLARKTIGYKILEEENKALKEKINFIDDYKYNYITARVLGRSLNYEINDILIDKGLEDGIEDGLAVVYSEGVIIGKTVDTSVNLSHIRLLYDNRSNLAAIVAGIGSNLGLAHGERNMNIKIDMLPKDAKIEIGDMVGTSGLERDIPEGLLIGEIVKITNEDEKLWQEAIVRPFVDYDEVRLVTVILPESAD</sequence>
<evidence type="ECO:0000256" key="6">
    <source>
        <dbReference type="SAM" id="Coils"/>
    </source>
</evidence>
<keyword evidence="7" id="KW-0472">Membrane</keyword>
<feature type="domain" description="Rod shape-determining protein MreC beta-barrel core" evidence="8">
    <location>
        <begin position="141"/>
        <end position="288"/>
    </location>
</feature>
<evidence type="ECO:0000256" key="7">
    <source>
        <dbReference type="SAM" id="Phobius"/>
    </source>
</evidence>